<keyword evidence="1" id="KW-0732">Signal</keyword>
<dbReference type="VEuPathDB" id="FungiDB:CC1G_07205"/>
<reference evidence="2 3" key="1">
    <citation type="journal article" date="2010" name="Proc. Natl. Acad. Sci. U.S.A.">
        <title>Insights into evolution of multicellular fungi from the assembled chromosomes of the mushroom Coprinopsis cinerea (Coprinus cinereus).</title>
        <authorList>
            <person name="Stajich J.E."/>
            <person name="Wilke S.K."/>
            <person name="Ahren D."/>
            <person name="Au C.H."/>
            <person name="Birren B.W."/>
            <person name="Borodovsky M."/>
            <person name="Burns C."/>
            <person name="Canback B."/>
            <person name="Casselton L.A."/>
            <person name="Cheng C.K."/>
            <person name="Deng J."/>
            <person name="Dietrich F.S."/>
            <person name="Fargo D.C."/>
            <person name="Farman M.L."/>
            <person name="Gathman A.C."/>
            <person name="Goldberg J."/>
            <person name="Guigo R."/>
            <person name="Hoegger P.J."/>
            <person name="Hooker J.B."/>
            <person name="Huggins A."/>
            <person name="James T.Y."/>
            <person name="Kamada T."/>
            <person name="Kilaru S."/>
            <person name="Kodira C."/>
            <person name="Kues U."/>
            <person name="Kupfer D."/>
            <person name="Kwan H.S."/>
            <person name="Lomsadze A."/>
            <person name="Li W."/>
            <person name="Lilly W.W."/>
            <person name="Ma L.J."/>
            <person name="Mackey A.J."/>
            <person name="Manning G."/>
            <person name="Martin F."/>
            <person name="Muraguchi H."/>
            <person name="Natvig D.O."/>
            <person name="Palmerini H."/>
            <person name="Ramesh M.A."/>
            <person name="Rehmeyer C.J."/>
            <person name="Roe B.A."/>
            <person name="Shenoy N."/>
            <person name="Stanke M."/>
            <person name="Ter-Hovhannisyan V."/>
            <person name="Tunlid A."/>
            <person name="Velagapudi R."/>
            <person name="Vision T.J."/>
            <person name="Zeng Q."/>
            <person name="Zolan M.E."/>
            <person name="Pukkila P.J."/>
        </authorList>
    </citation>
    <scope>NUCLEOTIDE SEQUENCE [LARGE SCALE GENOMIC DNA]</scope>
    <source>
        <strain evidence="3">Okayama-7 / 130 / ATCC MYA-4618 / FGSC 9003</strain>
    </source>
</reference>
<name>A8PCW2_COPC7</name>
<dbReference type="OrthoDB" id="152248at2759"/>
<keyword evidence="3" id="KW-1185">Reference proteome</keyword>
<comment type="caution">
    <text evidence="2">The sequence shown here is derived from an EMBL/GenBank/DDBJ whole genome shotgun (WGS) entry which is preliminary data.</text>
</comment>
<dbReference type="GeneID" id="6017129"/>
<evidence type="ECO:0000313" key="3">
    <source>
        <dbReference type="Proteomes" id="UP000001861"/>
    </source>
</evidence>
<dbReference type="AlphaFoldDB" id="A8PCW2"/>
<dbReference type="PROSITE" id="PS51257">
    <property type="entry name" value="PROKAR_LIPOPROTEIN"/>
    <property type="match status" value="1"/>
</dbReference>
<accession>A8PCW2</accession>
<protein>
    <recommendedName>
        <fullName evidence="4">Secreted protein</fullName>
    </recommendedName>
</protein>
<dbReference type="Pfam" id="PF14273">
    <property type="entry name" value="DUF4360"/>
    <property type="match status" value="1"/>
</dbReference>
<dbReference type="eggNOG" id="ENOG502R8BS">
    <property type="taxonomic scope" value="Eukaryota"/>
</dbReference>
<dbReference type="EMBL" id="AACS02000006">
    <property type="protein sequence ID" value="EAU81275.1"/>
    <property type="molecule type" value="Genomic_DNA"/>
</dbReference>
<organism evidence="2 3">
    <name type="scientific">Coprinopsis cinerea (strain Okayama-7 / 130 / ATCC MYA-4618 / FGSC 9003)</name>
    <name type="common">Inky cap fungus</name>
    <name type="synonym">Hormographiella aspergillata</name>
    <dbReference type="NCBI Taxonomy" id="240176"/>
    <lineage>
        <taxon>Eukaryota</taxon>
        <taxon>Fungi</taxon>
        <taxon>Dikarya</taxon>
        <taxon>Basidiomycota</taxon>
        <taxon>Agaricomycotina</taxon>
        <taxon>Agaricomycetes</taxon>
        <taxon>Agaricomycetidae</taxon>
        <taxon>Agaricales</taxon>
        <taxon>Agaricineae</taxon>
        <taxon>Psathyrellaceae</taxon>
        <taxon>Coprinopsis</taxon>
    </lineage>
</organism>
<evidence type="ECO:0000313" key="2">
    <source>
        <dbReference type="EMBL" id="EAU81275.1"/>
    </source>
</evidence>
<evidence type="ECO:0008006" key="4">
    <source>
        <dbReference type="Google" id="ProtNLM"/>
    </source>
</evidence>
<dbReference type="PANTHER" id="PTHR38847">
    <property type="match status" value="1"/>
</dbReference>
<dbReference type="RefSeq" id="XP_001840475.1">
    <property type="nucleotide sequence ID" value="XM_001840423.1"/>
</dbReference>
<feature type="chain" id="PRO_5002727761" description="Secreted protein" evidence="1">
    <location>
        <begin position="21"/>
        <end position="191"/>
    </location>
</feature>
<dbReference type="KEGG" id="cci:CC1G_07205"/>
<evidence type="ECO:0000256" key="1">
    <source>
        <dbReference type="SAM" id="SignalP"/>
    </source>
</evidence>
<dbReference type="PANTHER" id="PTHR38847:SF1">
    <property type="entry name" value="PSEUDOURIDINE SYNTHASE RSUA_RLUA-LIKE DOMAIN-CONTAINING PROTEIN"/>
    <property type="match status" value="1"/>
</dbReference>
<feature type="signal peptide" evidence="1">
    <location>
        <begin position="1"/>
        <end position="20"/>
    </location>
</feature>
<dbReference type="InterPro" id="IPR025649">
    <property type="entry name" value="DUF4360"/>
</dbReference>
<proteinExistence type="predicted"/>
<dbReference type="InParanoid" id="A8PCW2"/>
<sequence length="191" mass="19870">MSAFFRLYLALSLLLLRVAAQSLSVSSVGVIGTGCEPGTAAVDVDNAANKIRVRVNDFSAKGGPGVAISENRRNCQVTLGVKVPAGYSFSVDNAVVRAAYSASSGTRLVSSSTAYFQGELQECSGTSVVNGPVSRGESTLVNNLSPARWSPCGSSTVVNINTDVRVDTTGQSSGSISVNGVWESNIVWRKC</sequence>
<gene>
    <name evidence="2" type="ORF">CC1G_07205</name>
</gene>
<dbReference type="OMA" id="HRDEIEW"/>
<dbReference type="Proteomes" id="UP000001861">
    <property type="component" value="Unassembled WGS sequence"/>
</dbReference>
<dbReference type="STRING" id="240176.A8PCW2"/>